<evidence type="ECO:0000313" key="3">
    <source>
        <dbReference type="Proteomes" id="UP000319191"/>
    </source>
</evidence>
<organism evidence="2 3">
    <name type="scientific">Microcystis novacekii Mn_MB_F_20050700_S1D</name>
    <dbReference type="NCBI Taxonomy" id="2486266"/>
    <lineage>
        <taxon>Bacteria</taxon>
        <taxon>Bacillati</taxon>
        <taxon>Cyanobacteriota</taxon>
        <taxon>Cyanophyceae</taxon>
        <taxon>Oscillatoriophycideae</taxon>
        <taxon>Chroococcales</taxon>
        <taxon>Microcystaceae</taxon>
        <taxon>Microcystis</taxon>
    </lineage>
</organism>
<comment type="caution">
    <text evidence="2">The sequence shown here is derived from an EMBL/GenBank/DDBJ whole genome shotgun (WGS) entry which is preliminary data.</text>
</comment>
<feature type="domain" description="vWA-MoxR associated protein N-terminal HTH" evidence="1">
    <location>
        <begin position="5"/>
        <end position="87"/>
    </location>
</feature>
<dbReference type="Pfam" id="PF26355">
    <property type="entry name" value="HTH_VMAP-M9"/>
    <property type="match status" value="1"/>
</dbReference>
<protein>
    <submittedName>
        <fullName evidence="2">ATPase</fullName>
    </submittedName>
</protein>
<proteinExistence type="predicted"/>
<sequence length="172" mass="19853">MNSFDIQSFIITIDELVFSHTGEHLDDLHHEILEGVVNHQKYAEIAQKNHRSQKYIKETAGKLWKTLSEILGEEVSKSNLKSSLQRYYHSNVFYSSKIRDVVQINKGNDCQEKIENNLHSSNIYQQAKLETIPELIKEGLSIEQIARALKLPLDLVRSQSISFMQVSNYTYA</sequence>
<evidence type="ECO:0000313" key="2">
    <source>
        <dbReference type="EMBL" id="TRU85766.1"/>
    </source>
</evidence>
<dbReference type="InterPro" id="IPR058651">
    <property type="entry name" value="HTH_VMAP-M9"/>
</dbReference>
<name>A0A552IQM8_9CHRO</name>
<dbReference type="Proteomes" id="UP000319191">
    <property type="component" value="Unassembled WGS sequence"/>
</dbReference>
<reference evidence="2 3" key="1">
    <citation type="submission" date="2019-01" db="EMBL/GenBank/DDBJ databases">
        <title>Coherence of Microcystis species and biogeography revealed through population genomics.</title>
        <authorList>
            <person name="Perez-Carrascal O.M."/>
            <person name="Terrat Y."/>
            <person name="Giani A."/>
            <person name="Fortin N."/>
            <person name="Tromas N."/>
            <person name="Shapiro B.J."/>
        </authorList>
    </citation>
    <scope>NUCLEOTIDE SEQUENCE [LARGE SCALE GENOMIC DNA]</scope>
    <source>
        <strain evidence="2">Mn_MB_F_20050700_S1D</strain>
    </source>
</reference>
<dbReference type="AlphaFoldDB" id="A0A552IQM8"/>
<gene>
    <name evidence="2" type="ORF">EWV54_15475</name>
</gene>
<dbReference type="EMBL" id="SFAV01000212">
    <property type="protein sequence ID" value="TRU85766.1"/>
    <property type="molecule type" value="Genomic_DNA"/>
</dbReference>
<accession>A0A552IQM8</accession>
<evidence type="ECO:0000259" key="1">
    <source>
        <dbReference type="Pfam" id="PF26355"/>
    </source>
</evidence>